<keyword evidence="3" id="KW-0812">Transmembrane</keyword>
<evidence type="ECO:0000313" key="5">
    <source>
        <dbReference type="EMBL" id="MBM7841067.1"/>
    </source>
</evidence>
<dbReference type="Gene3D" id="2.40.40.10">
    <property type="entry name" value="RlpA-like domain"/>
    <property type="match status" value="1"/>
</dbReference>
<dbReference type="PANTHER" id="PTHR39160">
    <property type="entry name" value="CELL WALL-BINDING PROTEIN YOCH"/>
    <property type="match status" value="1"/>
</dbReference>
<dbReference type="InterPro" id="IPR011098">
    <property type="entry name" value="G5_dom"/>
</dbReference>
<evidence type="ECO:0000256" key="2">
    <source>
        <dbReference type="SAM" id="MobiDB-lite"/>
    </source>
</evidence>
<dbReference type="Pfam" id="PF03990">
    <property type="entry name" value="DUF348"/>
    <property type="match status" value="3"/>
</dbReference>
<dbReference type="SMART" id="SM01208">
    <property type="entry name" value="G5"/>
    <property type="match status" value="1"/>
</dbReference>
<reference evidence="5" key="1">
    <citation type="submission" date="2021-01" db="EMBL/GenBank/DDBJ databases">
        <title>Genomic Encyclopedia of Type Strains, Phase IV (KMG-IV): sequencing the most valuable type-strain genomes for metagenomic binning, comparative biology and taxonomic classification.</title>
        <authorList>
            <person name="Goeker M."/>
        </authorList>
    </citation>
    <scope>NUCLEOTIDE SEQUENCE</scope>
    <source>
        <strain evidence="5">DSM 21943</strain>
    </source>
</reference>
<keyword evidence="3" id="KW-1133">Transmembrane helix</keyword>
<dbReference type="PROSITE" id="PS51109">
    <property type="entry name" value="G5"/>
    <property type="match status" value="1"/>
</dbReference>
<keyword evidence="3" id="KW-0472">Membrane</keyword>
<evidence type="ECO:0000259" key="4">
    <source>
        <dbReference type="PROSITE" id="PS51109"/>
    </source>
</evidence>
<feature type="domain" description="G5" evidence="4">
    <location>
        <begin position="211"/>
        <end position="291"/>
    </location>
</feature>
<comment type="caution">
    <text evidence="5">The sequence shown here is derived from an EMBL/GenBank/DDBJ whole genome shotgun (WGS) entry which is preliminary data.</text>
</comment>
<keyword evidence="1" id="KW-0732">Signal</keyword>
<sequence>MNSMSSKLDKSVNSQSLRQRSFIVVSLFFAIILLMFGLYEWTKNTVAIEQNGEEVVVQTHENSVQALFKSLGIEVSEHDYINPPLNTVVSDEMNVVYKEANQVTLIMNGEEERFYTTTDTVKDLLDEKGLNYHDQDQLSPNGEESIEDGLTITYTPAVELSLTYDGKEQSFWSSSATVADFLKEANVSVGEEDRVEPGLDQELHKGLAIQLVRVEKVTDVIEESTAYETIRQDDKELNQGVERIVEQGERGVQEIHYEVTYEDGEEVERELIKTEMVSEAKDRLVSVGTKAEEAKQYVAETQTANETIRSSSSVASQSEETKKEPEPKADTIQMSATAYSAECNGCSGITATGINLLDDRNKKVVAVDPSIIPLGTRVHVEGYGEAIAGDTGGAIKGNKIDLHVPTRDAAMQYGRKTVTVTILD</sequence>
<dbReference type="InterPro" id="IPR010611">
    <property type="entry name" value="3D_dom"/>
</dbReference>
<name>A0ABS2SZW2_9BACI</name>
<dbReference type="InterPro" id="IPR036908">
    <property type="entry name" value="RlpA-like_sf"/>
</dbReference>
<dbReference type="EMBL" id="JAFBCV010000021">
    <property type="protein sequence ID" value="MBM7841067.1"/>
    <property type="molecule type" value="Genomic_DNA"/>
</dbReference>
<dbReference type="Gene3D" id="2.20.230.10">
    <property type="entry name" value="Resuscitation-promoting factor rpfb"/>
    <property type="match status" value="1"/>
</dbReference>
<keyword evidence="6" id="KW-1185">Reference proteome</keyword>
<dbReference type="InterPro" id="IPR051933">
    <property type="entry name" value="Resuscitation_pf_RpfB"/>
</dbReference>
<evidence type="ECO:0000256" key="3">
    <source>
        <dbReference type="SAM" id="Phobius"/>
    </source>
</evidence>
<accession>A0ABS2SZW2</accession>
<evidence type="ECO:0000256" key="1">
    <source>
        <dbReference type="ARBA" id="ARBA00022729"/>
    </source>
</evidence>
<protein>
    <submittedName>
        <fullName evidence="5">Uncharacterized protein YabE (DUF348 family)/3D (Asp-Asp-Asp) domain-containing protein</fullName>
    </submittedName>
</protein>
<dbReference type="RefSeq" id="WP_204468996.1">
    <property type="nucleotide sequence ID" value="NZ_JAFBCV010000021.1"/>
</dbReference>
<organism evidence="5 6">
    <name type="scientific">Shouchella xiaoxiensis</name>
    <dbReference type="NCBI Taxonomy" id="766895"/>
    <lineage>
        <taxon>Bacteria</taxon>
        <taxon>Bacillati</taxon>
        <taxon>Bacillota</taxon>
        <taxon>Bacilli</taxon>
        <taxon>Bacillales</taxon>
        <taxon>Bacillaceae</taxon>
        <taxon>Shouchella</taxon>
    </lineage>
</organism>
<dbReference type="Pfam" id="PF06725">
    <property type="entry name" value="3D"/>
    <property type="match status" value="1"/>
</dbReference>
<feature type="transmembrane region" description="Helical" evidence="3">
    <location>
        <begin position="21"/>
        <end position="41"/>
    </location>
</feature>
<dbReference type="CDD" id="cd22786">
    <property type="entry name" value="DPBB_YuiC-like"/>
    <property type="match status" value="1"/>
</dbReference>
<dbReference type="PANTHER" id="PTHR39160:SF4">
    <property type="entry name" value="RESUSCITATION-PROMOTING FACTOR RPFB"/>
    <property type="match status" value="1"/>
</dbReference>
<evidence type="ECO:0000313" key="6">
    <source>
        <dbReference type="Proteomes" id="UP001179280"/>
    </source>
</evidence>
<feature type="compositionally biased region" description="Basic and acidic residues" evidence="2">
    <location>
        <begin position="319"/>
        <end position="329"/>
    </location>
</feature>
<dbReference type="InterPro" id="IPR007137">
    <property type="entry name" value="DUF348"/>
</dbReference>
<dbReference type="SUPFAM" id="SSF50685">
    <property type="entry name" value="Barwin-like endoglucanases"/>
    <property type="match status" value="1"/>
</dbReference>
<proteinExistence type="predicted"/>
<dbReference type="Pfam" id="PF07501">
    <property type="entry name" value="G5"/>
    <property type="match status" value="1"/>
</dbReference>
<dbReference type="Proteomes" id="UP001179280">
    <property type="component" value="Unassembled WGS sequence"/>
</dbReference>
<gene>
    <name evidence="5" type="ORF">JOC54_004366</name>
</gene>
<feature type="region of interest" description="Disordered" evidence="2">
    <location>
        <begin position="302"/>
        <end position="330"/>
    </location>
</feature>